<evidence type="ECO:0000259" key="8">
    <source>
        <dbReference type="Pfam" id="PF03458"/>
    </source>
</evidence>
<proteinExistence type="inferred from homology"/>
<sequence>MEPTVLLVRALDLVGTFVFAISGAALGVQRRMDLFGVLVLAFVTAVFGGITRDILIGAVPPASVGSWHSLALAVVAGLLVFRFSGLIDRLQHPVLFFDAAGLGVFAVAGTQKALDAGINWPMAAVLGMISGIGGGMVRDVLTAQVPTVLRADIYAVAALAGALVVVVGSAVGLPSTAVALTGIALCMFLRLMALYHGWRLPVARSGD</sequence>
<accession>A0ABS1VB96</accession>
<keyword evidence="3" id="KW-1003">Cell membrane</keyword>
<evidence type="ECO:0000256" key="7">
    <source>
        <dbReference type="SAM" id="Phobius"/>
    </source>
</evidence>
<evidence type="ECO:0000256" key="5">
    <source>
        <dbReference type="ARBA" id="ARBA00022989"/>
    </source>
</evidence>
<dbReference type="InterPro" id="IPR005115">
    <property type="entry name" value="Gly_transporter"/>
</dbReference>
<evidence type="ECO:0000256" key="4">
    <source>
        <dbReference type="ARBA" id="ARBA00022692"/>
    </source>
</evidence>
<dbReference type="EMBL" id="JAEUXJ010000022">
    <property type="protein sequence ID" value="MBL6458950.1"/>
    <property type="molecule type" value="Genomic_DNA"/>
</dbReference>
<evidence type="ECO:0000313" key="9">
    <source>
        <dbReference type="EMBL" id="MBL6458950.1"/>
    </source>
</evidence>
<feature type="domain" description="Glycine transporter" evidence="8">
    <location>
        <begin position="96"/>
        <end position="167"/>
    </location>
</feature>
<dbReference type="Pfam" id="PF03458">
    <property type="entry name" value="Gly_transporter"/>
    <property type="match status" value="2"/>
</dbReference>
<feature type="transmembrane region" description="Helical" evidence="7">
    <location>
        <begin position="153"/>
        <end position="171"/>
    </location>
</feature>
<evidence type="ECO:0000313" key="10">
    <source>
        <dbReference type="Proteomes" id="UP000606490"/>
    </source>
</evidence>
<keyword evidence="4 7" id="KW-0812">Transmembrane</keyword>
<feature type="domain" description="Glycine transporter" evidence="8">
    <location>
        <begin position="10"/>
        <end position="83"/>
    </location>
</feature>
<feature type="transmembrane region" description="Helical" evidence="7">
    <location>
        <begin position="120"/>
        <end position="141"/>
    </location>
</feature>
<feature type="transmembrane region" description="Helical" evidence="7">
    <location>
        <begin position="35"/>
        <end position="59"/>
    </location>
</feature>
<evidence type="ECO:0000256" key="3">
    <source>
        <dbReference type="ARBA" id="ARBA00022475"/>
    </source>
</evidence>
<evidence type="ECO:0000256" key="2">
    <source>
        <dbReference type="ARBA" id="ARBA00008193"/>
    </source>
</evidence>
<reference evidence="9 10" key="1">
    <citation type="submission" date="2021-01" db="EMBL/GenBank/DDBJ databases">
        <title>Belnapia mucosa sp. nov. and Belnapia arida sp. nov., isolated from the Tabernas Desert (Almeria, Spain).</title>
        <authorList>
            <person name="Molina-Menor E."/>
            <person name="Vidal-Verdu A."/>
            <person name="Calonge A."/>
            <person name="Satari L."/>
            <person name="Pereto Magraner J."/>
            <person name="Porcar Miralles M."/>
        </authorList>
    </citation>
    <scope>NUCLEOTIDE SEQUENCE [LARGE SCALE GENOMIC DNA]</scope>
    <source>
        <strain evidence="9 10">T6</strain>
    </source>
</reference>
<evidence type="ECO:0000256" key="6">
    <source>
        <dbReference type="ARBA" id="ARBA00023136"/>
    </source>
</evidence>
<evidence type="ECO:0000256" key="1">
    <source>
        <dbReference type="ARBA" id="ARBA00004651"/>
    </source>
</evidence>
<comment type="similarity">
    <text evidence="2">Belongs to the UPF0126 family.</text>
</comment>
<dbReference type="Proteomes" id="UP000606490">
    <property type="component" value="Unassembled WGS sequence"/>
</dbReference>
<feature type="transmembrane region" description="Helical" evidence="7">
    <location>
        <begin position="177"/>
        <end position="195"/>
    </location>
</feature>
<organism evidence="9 10">
    <name type="scientific">Belnapia mucosa</name>
    <dbReference type="NCBI Taxonomy" id="2804532"/>
    <lineage>
        <taxon>Bacteria</taxon>
        <taxon>Pseudomonadati</taxon>
        <taxon>Pseudomonadota</taxon>
        <taxon>Alphaproteobacteria</taxon>
        <taxon>Acetobacterales</taxon>
        <taxon>Roseomonadaceae</taxon>
        <taxon>Belnapia</taxon>
    </lineage>
</organism>
<protein>
    <submittedName>
        <fullName evidence="9">TRIC cation channel family protein</fullName>
    </submittedName>
</protein>
<name>A0ABS1VB96_9PROT</name>
<dbReference type="PANTHER" id="PTHR30506">
    <property type="entry name" value="INNER MEMBRANE PROTEIN"/>
    <property type="match status" value="1"/>
</dbReference>
<keyword evidence="6 7" id="KW-0472">Membrane</keyword>
<dbReference type="RefSeq" id="WP_202828686.1">
    <property type="nucleotide sequence ID" value="NZ_JAEUXJ010000022.1"/>
</dbReference>
<dbReference type="PANTHER" id="PTHR30506:SF3">
    <property type="entry name" value="UPF0126 INNER MEMBRANE PROTEIN YADS-RELATED"/>
    <property type="match status" value="1"/>
</dbReference>
<keyword evidence="5 7" id="KW-1133">Transmembrane helix</keyword>
<gene>
    <name evidence="9" type="ORF">JMJ55_26835</name>
</gene>
<feature type="transmembrane region" description="Helical" evidence="7">
    <location>
        <begin position="95"/>
        <end position="114"/>
    </location>
</feature>
<feature type="transmembrane region" description="Helical" evidence="7">
    <location>
        <begin position="6"/>
        <end position="28"/>
    </location>
</feature>
<comment type="caution">
    <text evidence="9">The sequence shown here is derived from an EMBL/GenBank/DDBJ whole genome shotgun (WGS) entry which is preliminary data.</text>
</comment>
<keyword evidence="10" id="KW-1185">Reference proteome</keyword>
<comment type="subcellular location">
    <subcellularLocation>
        <location evidence="1">Cell membrane</location>
        <topology evidence="1">Multi-pass membrane protein</topology>
    </subcellularLocation>
</comment>
<feature type="transmembrane region" description="Helical" evidence="7">
    <location>
        <begin position="65"/>
        <end position="83"/>
    </location>
</feature>